<keyword evidence="7" id="KW-0482">Metalloprotease</keyword>
<dbReference type="Gene3D" id="3.30.1380.10">
    <property type="match status" value="1"/>
</dbReference>
<dbReference type="SUPFAM" id="SSF55166">
    <property type="entry name" value="Hedgehog/DD-peptidase"/>
    <property type="match status" value="1"/>
</dbReference>
<gene>
    <name evidence="9" type="ORF">A3B40_00255</name>
</gene>
<dbReference type="PANTHER" id="PTHR43126:SF2">
    <property type="entry name" value="D-ALANYL-D-ALANINE DIPEPTIDASE"/>
    <property type="match status" value="1"/>
</dbReference>
<dbReference type="GO" id="GO:0046872">
    <property type="term" value="F:metal ion binding"/>
    <property type="evidence" value="ECO:0007669"/>
    <property type="project" value="UniProtKB-KW"/>
</dbReference>
<dbReference type="GO" id="GO:0006508">
    <property type="term" value="P:proteolysis"/>
    <property type="evidence" value="ECO:0007669"/>
    <property type="project" value="UniProtKB-KW"/>
</dbReference>
<evidence type="ECO:0000256" key="2">
    <source>
        <dbReference type="ARBA" id="ARBA00022670"/>
    </source>
</evidence>
<protein>
    <submittedName>
        <fullName evidence="9">Uncharacterized protein</fullName>
    </submittedName>
</protein>
<name>A0A1F7IQH2_9BACT</name>
<organism evidence="9 10">
    <name type="scientific">Candidatus Roizmanbacteria bacterium RIFCSPLOWO2_01_FULL_37_16</name>
    <dbReference type="NCBI Taxonomy" id="1802058"/>
    <lineage>
        <taxon>Bacteria</taxon>
        <taxon>Candidatus Roizmaniibacteriota</taxon>
    </lineage>
</organism>
<evidence type="ECO:0000256" key="4">
    <source>
        <dbReference type="ARBA" id="ARBA00022801"/>
    </source>
</evidence>
<keyword evidence="2" id="KW-0645">Protease</keyword>
<keyword evidence="6" id="KW-0224">Dipeptidase</keyword>
<proteinExistence type="predicted"/>
<dbReference type="Proteomes" id="UP000178040">
    <property type="component" value="Unassembled WGS sequence"/>
</dbReference>
<dbReference type="GO" id="GO:0071555">
    <property type="term" value="P:cell wall organization"/>
    <property type="evidence" value="ECO:0007669"/>
    <property type="project" value="UniProtKB-KW"/>
</dbReference>
<evidence type="ECO:0000256" key="7">
    <source>
        <dbReference type="ARBA" id="ARBA00023049"/>
    </source>
</evidence>
<keyword evidence="5" id="KW-0862">Zinc</keyword>
<dbReference type="GO" id="GO:0008237">
    <property type="term" value="F:metallopeptidase activity"/>
    <property type="evidence" value="ECO:0007669"/>
    <property type="project" value="UniProtKB-KW"/>
</dbReference>
<evidence type="ECO:0000313" key="10">
    <source>
        <dbReference type="Proteomes" id="UP000178040"/>
    </source>
</evidence>
<evidence type="ECO:0000256" key="1">
    <source>
        <dbReference type="ARBA" id="ARBA00001362"/>
    </source>
</evidence>
<comment type="caution">
    <text evidence="9">The sequence shown here is derived from an EMBL/GenBank/DDBJ whole genome shotgun (WGS) entry which is preliminary data.</text>
</comment>
<evidence type="ECO:0000256" key="3">
    <source>
        <dbReference type="ARBA" id="ARBA00022723"/>
    </source>
</evidence>
<evidence type="ECO:0000313" key="9">
    <source>
        <dbReference type="EMBL" id="OGK45611.1"/>
    </source>
</evidence>
<dbReference type="GO" id="GO:0160237">
    <property type="term" value="F:D-Ala-D-Ala dipeptidase activity"/>
    <property type="evidence" value="ECO:0007669"/>
    <property type="project" value="UniProtKB-EC"/>
</dbReference>
<sequence length="353" mass="39492">MSVSETVRGKVAEINSQLGIRFEHPHLDFLSPAQLLVNRMAHSIGTSAPQLQLPVMGFLTQPLTTEQRQQIDYQLGPVYAQESIEFQQMMMAISIEESGELMVPLEEKFKQLGVRVSFSEKPFHPASESGWAGKSRVFWTREAVSEKLLQAARALNEVGLIMHFEDAFRPVGVQEGLLKRRITDFILNDHPDWDPERDFNLIMTEAQSKTAIMPRIAGHKGGAAVDVTLRTLNGDPLPLGNKYPQGGALVSLSCPYLLAEEWQTRQIFRVAMEIVGMVVYPGEDWHASDGDNLAGVNPDGSLKPNYVASYGPITKFDLNTGKIFPYDPSDYDRLFFTPDQLRQLAINSKSKNE</sequence>
<dbReference type="AlphaFoldDB" id="A0A1F7IQH2"/>
<dbReference type="Pfam" id="PF01427">
    <property type="entry name" value="Peptidase_M15"/>
    <property type="match status" value="1"/>
</dbReference>
<keyword evidence="8" id="KW-0961">Cell wall biogenesis/degradation</keyword>
<accession>A0A1F7IQH2</accession>
<dbReference type="InterPro" id="IPR000755">
    <property type="entry name" value="A_A_dipeptidase"/>
</dbReference>
<dbReference type="EMBL" id="MGAI01000004">
    <property type="protein sequence ID" value="OGK45611.1"/>
    <property type="molecule type" value="Genomic_DNA"/>
</dbReference>
<reference evidence="9 10" key="1">
    <citation type="journal article" date="2016" name="Nat. Commun.">
        <title>Thousands of microbial genomes shed light on interconnected biogeochemical processes in an aquifer system.</title>
        <authorList>
            <person name="Anantharaman K."/>
            <person name="Brown C.T."/>
            <person name="Hug L.A."/>
            <person name="Sharon I."/>
            <person name="Castelle C.J."/>
            <person name="Probst A.J."/>
            <person name="Thomas B.C."/>
            <person name="Singh A."/>
            <person name="Wilkins M.J."/>
            <person name="Karaoz U."/>
            <person name="Brodie E.L."/>
            <person name="Williams K.H."/>
            <person name="Hubbard S.S."/>
            <person name="Banfield J.F."/>
        </authorList>
    </citation>
    <scope>NUCLEOTIDE SEQUENCE [LARGE SCALE GENOMIC DNA]</scope>
</reference>
<keyword evidence="3" id="KW-0479">Metal-binding</keyword>
<dbReference type="InterPro" id="IPR009045">
    <property type="entry name" value="Zn_M74/Hedgehog-like"/>
</dbReference>
<dbReference type="PANTHER" id="PTHR43126">
    <property type="entry name" value="D-ALANYL-D-ALANINE DIPEPTIDASE"/>
    <property type="match status" value="1"/>
</dbReference>
<evidence type="ECO:0000256" key="8">
    <source>
        <dbReference type="ARBA" id="ARBA00023316"/>
    </source>
</evidence>
<comment type="catalytic activity">
    <reaction evidence="1">
        <text>D-alanyl-D-alanine + H2O = 2 D-alanine</text>
        <dbReference type="Rhea" id="RHEA:20661"/>
        <dbReference type="ChEBI" id="CHEBI:15377"/>
        <dbReference type="ChEBI" id="CHEBI:57416"/>
        <dbReference type="ChEBI" id="CHEBI:57822"/>
        <dbReference type="EC" id="3.4.13.22"/>
    </reaction>
</comment>
<evidence type="ECO:0000256" key="6">
    <source>
        <dbReference type="ARBA" id="ARBA00022997"/>
    </source>
</evidence>
<evidence type="ECO:0000256" key="5">
    <source>
        <dbReference type="ARBA" id="ARBA00022833"/>
    </source>
</evidence>
<keyword evidence="4" id="KW-0378">Hydrolase</keyword>